<dbReference type="PANTHER" id="PTHR11705">
    <property type="entry name" value="PROTEASE FAMILY M14 CARBOXYPEPTIDASE A,B"/>
    <property type="match status" value="1"/>
</dbReference>
<dbReference type="InterPro" id="IPR036990">
    <property type="entry name" value="M14A-like_propep"/>
</dbReference>
<evidence type="ECO:0000256" key="3">
    <source>
        <dbReference type="ARBA" id="ARBA00005988"/>
    </source>
</evidence>
<dbReference type="FunFam" id="3.40.630.10:FF:000040">
    <property type="entry name" value="zinc carboxypeptidase"/>
    <property type="match status" value="1"/>
</dbReference>
<feature type="domain" description="Peptidase M14" evidence="16">
    <location>
        <begin position="138"/>
        <end position="436"/>
    </location>
</feature>
<dbReference type="GO" id="GO:0006508">
    <property type="term" value="P:proteolysis"/>
    <property type="evidence" value="ECO:0007669"/>
    <property type="project" value="UniProtKB-KW"/>
</dbReference>
<evidence type="ECO:0000256" key="13">
    <source>
        <dbReference type="ARBA" id="ARBA00057299"/>
    </source>
</evidence>
<dbReference type="PROSITE" id="PS52035">
    <property type="entry name" value="PEPTIDASE_M14"/>
    <property type="match status" value="1"/>
</dbReference>
<dbReference type="EMBL" id="MTYJ01000052">
    <property type="protein sequence ID" value="OQV18168.1"/>
    <property type="molecule type" value="Genomic_DNA"/>
</dbReference>
<evidence type="ECO:0000256" key="10">
    <source>
        <dbReference type="ARBA" id="ARBA00022833"/>
    </source>
</evidence>
<keyword evidence="4" id="KW-0964">Secreted</keyword>
<evidence type="ECO:0000256" key="8">
    <source>
        <dbReference type="ARBA" id="ARBA00022729"/>
    </source>
</evidence>
<keyword evidence="12" id="KW-1015">Disulfide bond</keyword>
<dbReference type="SUPFAM" id="SSF53187">
    <property type="entry name" value="Zn-dependent exopeptidases"/>
    <property type="match status" value="1"/>
</dbReference>
<name>A0A1W0WSI2_HYPEX</name>
<sequence length="445" mass="50449">MNQPLLAGIAFLLLIGSPFSQAKLNGDFTGYKVYRLTIGSQRQLDLLNRINDDVEHNALTDEVDFWTDIPRRYAPEREQSALIMICPAKQALYLSAFDSESIQYETTITDVATAIEEQSRLAPQDIRAVESGGMTWTAYHRYSTMVSWMHSLRESYPDLVQEMKSIGQSYEGRDLYRLKIGKARADGKTKPAIWMDAHIHAREWIAGATLTYMVNKMVTEYASNSTSRRMLDEIDWYIVPTVNPDGYEWTHTNNRMWRKTRRLNPFSVDIGCDANRNMDHKWMVSGATQTASTETYAGPFPYSEVENIYVTEQLLNLRPQVKSMISIHSAAQMWLLPWGYAFERPADYEDIRRAGQAAVDALTAVYGIRYVVGTVPDLLYEAAGGTLDWAKAKGGVKYTFTPELRDQGFGFLLPPNQIIPSGVETFEAINVIAQIVAREFNPTLN</sequence>
<keyword evidence="10" id="KW-0862">Zinc</keyword>
<dbReference type="InterPro" id="IPR003146">
    <property type="entry name" value="M14A_act_pep"/>
</dbReference>
<evidence type="ECO:0000313" key="17">
    <source>
        <dbReference type="EMBL" id="OQV18168.1"/>
    </source>
</evidence>
<evidence type="ECO:0000256" key="12">
    <source>
        <dbReference type="ARBA" id="ARBA00023157"/>
    </source>
</evidence>
<evidence type="ECO:0000256" key="7">
    <source>
        <dbReference type="ARBA" id="ARBA00022723"/>
    </source>
</evidence>
<feature type="active site" description="Proton donor/acceptor" evidence="14">
    <location>
        <position position="403"/>
    </location>
</feature>
<feature type="signal peptide" evidence="15">
    <location>
        <begin position="1"/>
        <end position="22"/>
    </location>
</feature>
<comment type="subcellular location">
    <subcellularLocation>
        <location evidence="2">Secreted</location>
    </subcellularLocation>
</comment>
<evidence type="ECO:0000256" key="1">
    <source>
        <dbReference type="ARBA" id="ARBA00001947"/>
    </source>
</evidence>
<dbReference type="Proteomes" id="UP000192578">
    <property type="component" value="Unassembled WGS sequence"/>
</dbReference>
<dbReference type="PRINTS" id="PR00765">
    <property type="entry name" value="CRBOXYPTASEA"/>
</dbReference>
<comment type="similarity">
    <text evidence="3 14">Belongs to the peptidase M14 family.</text>
</comment>
<evidence type="ECO:0000256" key="15">
    <source>
        <dbReference type="SAM" id="SignalP"/>
    </source>
</evidence>
<evidence type="ECO:0000256" key="11">
    <source>
        <dbReference type="ARBA" id="ARBA00023049"/>
    </source>
</evidence>
<keyword evidence="6" id="KW-0645">Protease</keyword>
<dbReference type="SUPFAM" id="SSF54897">
    <property type="entry name" value="Protease propeptides/inhibitors"/>
    <property type="match status" value="1"/>
</dbReference>
<dbReference type="GO" id="GO:0004181">
    <property type="term" value="F:metallocarboxypeptidase activity"/>
    <property type="evidence" value="ECO:0007669"/>
    <property type="project" value="InterPro"/>
</dbReference>
<accession>A0A1W0WSI2</accession>
<keyword evidence="8 15" id="KW-0732">Signal</keyword>
<evidence type="ECO:0000256" key="4">
    <source>
        <dbReference type="ARBA" id="ARBA00022525"/>
    </source>
</evidence>
<comment type="function">
    <text evidence="13">Involved in the digestion of the blood meal.</text>
</comment>
<dbReference type="GO" id="GO:0005615">
    <property type="term" value="C:extracellular space"/>
    <property type="evidence" value="ECO:0007669"/>
    <property type="project" value="TreeGrafter"/>
</dbReference>
<gene>
    <name evidence="17" type="ORF">BV898_07757</name>
</gene>
<feature type="chain" id="PRO_5012031760" evidence="15">
    <location>
        <begin position="23"/>
        <end position="445"/>
    </location>
</feature>
<reference evidence="18" key="1">
    <citation type="submission" date="2017-01" db="EMBL/GenBank/DDBJ databases">
        <title>Comparative genomics of anhydrobiosis in the tardigrade Hypsibius dujardini.</title>
        <authorList>
            <person name="Yoshida Y."/>
            <person name="Koutsovoulos G."/>
            <person name="Laetsch D."/>
            <person name="Stevens L."/>
            <person name="Kumar S."/>
            <person name="Horikawa D."/>
            <person name="Ishino K."/>
            <person name="Komine S."/>
            <person name="Tomita M."/>
            <person name="Blaxter M."/>
            <person name="Arakawa K."/>
        </authorList>
    </citation>
    <scope>NUCLEOTIDE SEQUENCE [LARGE SCALE GENOMIC DNA]</scope>
    <source>
        <strain evidence="18">Z151</strain>
    </source>
</reference>
<evidence type="ECO:0000256" key="5">
    <source>
        <dbReference type="ARBA" id="ARBA00022645"/>
    </source>
</evidence>
<keyword evidence="7" id="KW-0479">Metal-binding</keyword>
<comment type="caution">
    <text evidence="17">The sequence shown here is derived from an EMBL/GenBank/DDBJ whole genome shotgun (WGS) entry which is preliminary data.</text>
</comment>
<proteinExistence type="inferred from homology"/>
<keyword evidence="9" id="KW-0378">Hydrolase</keyword>
<dbReference type="SMART" id="SM00631">
    <property type="entry name" value="Zn_pept"/>
    <property type="match status" value="1"/>
</dbReference>
<dbReference type="PANTHER" id="PTHR11705:SF91">
    <property type="entry name" value="FI01817P-RELATED"/>
    <property type="match status" value="1"/>
</dbReference>
<keyword evidence="18" id="KW-1185">Reference proteome</keyword>
<dbReference type="Pfam" id="PF00246">
    <property type="entry name" value="Peptidase_M14"/>
    <property type="match status" value="1"/>
</dbReference>
<dbReference type="CDD" id="cd03860">
    <property type="entry name" value="M14_CP_A-B_like"/>
    <property type="match status" value="1"/>
</dbReference>
<evidence type="ECO:0000256" key="9">
    <source>
        <dbReference type="ARBA" id="ARBA00022801"/>
    </source>
</evidence>
<evidence type="ECO:0000256" key="2">
    <source>
        <dbReference type="ARBA" id="ARBA00004613"/>
    </source>
</evidence>
<dbReference type="Gene3D" id="3.30.70.340">
    <property type="entry name" value="Metallocarboxypeptidase-like"/>
    <property type="match status" value="1"/>
</dbReference>
<dbReference type="Gene3D" id="3.40.630.10">
    <property type="entry name" value="Zn peptidases"/>
    <property type="match status" value="1"/>
</dbReference>
<dbReference type="AlphaFoldDB" id="A0A1W0WSI2"/>
<organism evidence="17 18">
    <name type="scientific">Hypsibius exemplaris</name>
    <name type="common">Freshwater tardigrade</name>
    <dbReference type="NCBI Taxonomy" id="2072580"/>
    <lineage>
        <taxon>Eukaryota</taxon>
        <taxon>Metazoa</taxon>
        <taxon>Ecdysozoa</taxon>
        <taxon>Tardigrada</taxon>
        <taxon>Eutardigrada</taxon>
        <taxon>Parachela</taxon>
        <taxon>Hypsibioidea</taxon>
        <taxon>Hypsibiidae</taxon>
        <taxon>Hypsibius</taxon>
    </lineage>
</organism>
<evidence type="ECO:0000256" key="14">
    <source>
        <dbReference type="PROSITE-ProRule" id="PRU01379"/>
    </source>
</evidence>
<keyword evidence="11" id="KW-0482">Metalloprotease</keyword>
<dbReference type="PROSITE" id="PS00132">
    <property type="entry name" value="CARBOXYPEPT_ZN_1"/>
    <property type="match status" value="1"/>
</dbReference>
<evidence type="ECO:0000256" key="6">
    <source>
        <dbReference type="ARBA" id="ARBA00022670"/>
    </source>
</evidence>
<dbReference type="GO" id="GO:0008270">
    <property type="term" value="F:zinc ion binding"/>
    <property type="evidence" value="ECO:0007669"/>
    <property type="project" value="InterPro"/>
</dbReference>
<protein>
    <submittedName>
        <fullName evidence="17">Carboxypeptidase B</fullName>
    </submittedName>
</protein>
<evidence type="ECO:0000313" key="18">
    <source>
        <dbReference type="Proteomes" id="UP000192578"/>
    </source>
</evidence>
<dbReference type="OrthoDB" id="3626597at2759"/>
<dbReference type="InterPro" id="IPR000834">
    <property type="entry name" value="Peptidase_M14"/>
</dbReference>
<dbReference type="Pfam" id="PF02244">
    <property type="entry name" value="Propep_M14"/>
    <property type="match status" value="1"/>
</dbReference>
<evidence type="ECO:0000259" key="16">
    <source>
        <dbReference type="PROSITE" id="PS52035"/>
    </source>
</evidence>
<dbReference type="InterPro" id="IPR057246">
    <property type="entry name" value="CARBOXYPEPT_ZN_1"/>
</dbReference>
<keyword evidence="5 17" id="KW-0121">Carboxypeptidase</keyword>
<comment type="cofactor">
    <cofactor evidence="1">
        <name>Zn(2+)</name>
        <dbReference type="ChEBI" id="CHEBI:29105"/>
    </cofactor>
</comment>